<reference evidence="2 3" key="1">
    <citation type="journal article" date="2018" name="Mol. Biol. Evol.">
        <title>Broad Genomic Sampling Reveals a Smut Pathogenic Ancestry of the Fungal Clade Ustilaginomycotina.</title>
        <authorList>
            <person name="Kijpornyongpan T."/>
            <person name="Mondo S.J."/>
            <person name="Barry K."/>
            <person name="Sandor L."/>
            <person name="Lee J."/>
            <person name="Lipzen A."/>
            <person name="Pangilinan J."/>
            <person name="LaButti K."/>
            <person name="Hainaut M."/>
            <person name="Henrissat B."/>
            <person name="Grigoriev I.V."/>
            <person name="Spatafora J.W."/>
            <person name="Aime M.C."/>
        </authorList>
    </citation>
    <scope>NUCLEOTIDE SEQUENCE [LARGE SCALE GENOMIC DNA]</scope>
    <source>
        <strain evidence="2 3">MCA 4718</strain>
    </source>
</reference>
<evidence type="ECO:0000256" key="1">
    <source>
        <dbReference type="SAM" id="MobiDB-lite"/>
    </source>
</evidence>
<protein>
    <recommendedName>
        <fullName evidence="4">DNA polymerase delta subunit 4</fullName>
    </recommendedName>
</protein>
<evidence type="ECO:0000313" key="2">
    <source>
        <dbReference type="EMBL" id="PWN19626.1"/>
    </source>
</evidence>
<proteinExistence type="predicted"/>
<dbReference type="GO" id="GO:0043625">
    <property type="term" value="C:delta DNA polymerase complex"/>
    <property type="evidence" value="ECO:0007669"/>
    <property type="project" value="TreeGrafter"/>
</dbReference>
<accession>A0A316U2T1</accession>
<dbReference type="OrthoDB" id="337486at2759"/>
<sequence length="198" mass="21413">MPPRKSGSTSASTSASSRKTTSSISSAFRATGSKSASSPFSAPGSKPGSRSSSLTKPSLKDSAAAPRSSSVIVERSASPEKKEERPLSKKEEDEARDLPDLDVDDRSYNGIWKVVQQEKLGKVGAIHAAGQNKIHHILRTFDLDPAYGPCLGLTRLERWTRAKELGEEPPVEVYEILNTKEGRLRAEYRENCLAGTGI</sequence>
<dbReference type="RefSeq" id="XP_025346786.1">
    <property type="nucleotide sequence ID" value="XM_025492811.1"/>
</dbReference>
<dbReference type="GO" id="GO:0006261">
    <property type="term" value="P:DNA-templated DNA replication"/>
    <property type="evidence" value="ECO:0007669"/>
    <property type="project" value="TreeGrafter"/>
</dbReference>
<dbReference type="GeneID" id="37014545"/>
<feature type="region of interest" description="Disordered" evidence="1">
    <location>
        <begin position="1"/>
        <end position="102"/>
    </location>
</feature>
<organism evidence="2 3">
    <name type="scientific">Pseudomicrostroma glucosiphilum</name>
    <dbReference type="NCBI Taxonomy" id="1684307"/>
    <lineage>
        <taxon>Eukaryota</taxon>
        <taxon>Fungi</taxon>
        <taxon>Dikarya</taxon>
        <taxon>Basidiomycota</taxon>
        <taxon>Ustilaginomycotina</taxon>
        <taxon>Exobasidiomycetes</taxon>
        <taxon>Microstromatales</taxon>
        <taxon>Microstromatales incertae sedis</taxon>
        <taxon>Pseudomicrostroma</taxon>
    </lineage>
</organism>
<dbReference type="STRING" id="1684307.A0A316U2T1"/>
<evidence type="ECO:0008006" key="4">
    <source>
        <dbReference type="Google" id="ProtNLM"/>
    </source>
</evidence>
<dbReference type="InterPro" id="IPR007218">
    <property type="entry name" value="DNA_pol_delta_4"/>
</dbReference>
<evidence type="ECO:0000313" key="3">
    <source>
        <dbReference type="Proteomes" id="UP000245942"/>
    </source>
</evidence>
<dbReference type="GO" id="GO:0000731">
    <property type="term" value="P:DNA synthesis involved in DNA repair"/>
    <property type="evidence" value="ECO:0007669"/>
    <property type="project" value="InterPro"/>
</dbReference>
<dbReference type="AlphaFoldDB" id="A0A316U2T1"/>
<feature type="compositionally biased region" description="Low complexity" evidence="1">
    <location>
        <begin position="1"/>
        <end position="27"/>
    </location>
</feature>
<dbReference type="PANTHER" id="PTHR14303:SF0">
    <property type="entry name" value="DNA POLYMERASE DELTA SUBUNIT 4"/>
    <property type="match status" value="1"/>
</dbReference>
<name>A0A316U2T1_9BASI</name>
<gene>
    <name evidence="2" type="ORF">BCV69DRAFT_283744</name>
</gene>
<keyword evidence="3" id="KW-1185">Reference proteome</keyword>
<dbReference type="PANTHER" id="PTHR14303">
    <property type="entry name" value="DNA POLYMERASE DELTA SUBUNIT 4"/>
    <property type="match status" value="1"/>
</dbReference>
<feature type="compositionally biased region" description="Basic and acidic residues" evidence="1">
    <location>
        <begin position="77"/>
        <end position="102"/>
    </location>
</feature>
<dbReference type="Pfam" id="PF04081">
    <property type="entry name" value="DNA_pol_delta_4"/>
    <property type="match status" value="1"/>
</dbReference>
<dbReference type="EMBL" id="KZ819330">
    <property type="protein sequence ID" value="PWN19626.1"/>
    <property type="molecule type" value="Genomic_DNA"/>
</dbReference>
<dbReference type="GO" id="GO:0003887">
    <property type="term" value="F:DNA-directed DNA polymerase activity"/>
    <property type="evidence" value="ECO:0007669"/>
    <property type="project" value="TreeGrafter"/>
</dbReference>
<dbReference type="Proteomes" id="UP000245942">
    <property type="component" value="Unassembled WGS sequence"/>
</dbReference>